<dbReference type="EMBL" id="JAXCGZ010021246">
    <property type="protein sequence ID" value="KAK7055045.1"/>
    <property type="molecule type" value="Genomic_DNA"/>
</dbReference>
<accession>A0AAN8ZQG9</accession>
<protein>
    <submittedName>
        <fullName evidence="2">Uncharacterized protein</fullName>
    </submittedName>
</protein>
<dbReference type="AlphaFoldDB" id="A0AAN8ZQG9"/>
<gene>
    <name evidence="2" type="ORF">SK128_025677</name>
</gene>
<feature type="non-terminal residue" evidence="2">
    <location>
        <position position="56"/>
    </location>
</feature>
<comment type="caution">
    <text evidence="2">The sequence shown here is derived from an EMBL/GenBank/DDBJ whole genome shotgun (WGS) entry which is preliminary data.</text>
</comment>
<sequence>MSDWKKTFIEAEQDRGEAALQNVEPIRLQVVHYVTVCLFVTGTILIISTLCGILAL</sequence>
<name>A0AAN8ZQG9_HALRR</name>
<reference evidence="2 3" key="1">
    <citation type="submission" date="2023-11" db="EMBL/GenBank/DDBJ databases">
        <title>Halocaridina rubra genome assembly.</title>
        <authorList>
            <person name="Smith C."/>
        </authorList>
    </citation>
    <scope>NUCLEOTIDE SEQUENCE [LARGE SCALE GENOMIC DNA]</scope>
    <source>
        <strain evidence="2">EP-1</strain>
        <tissue evidence="2">Whole</tissue>
    </source>
</reference>
<feature type="transmembrane region" description="Helical" evidence="1">
    <location>
        <begin position="30"/>
        <end position="55"/>
    </location>
</feature>
<keyword evidence="1" id="KW-0472">Membrane</keyword>
<evidence type="ECO:0000256" key="1">
    <source>
        <dbReference type="SAM" id="Phobius"/>
    </source>
</evidence>
<proteinExistence type="predicted"/>
<evidence type="ECO:0000313" key="3">
    <source>
        <dbReference type="Proteomes" id="UP001381693"/>
    </source>
</evidence>
<keyword evidence="1" id="KW-0812">Transmembrane</keyword>
<evidence type="ECO:0000313" key="2">
    <source>
        <dbReference type="EMBL" id="KAK7055045.1"/>
    </source>
</evidence>
<keyword evidence="1" id="KW-1133">Transmembrane helix</keyword>
<dbReference type="Proteomes" id="UP001381693">
    <property type="component" value="Unassembled WGS sequence"/>
</dbReference>
<organism evidence="2 3">
    <name type="scientific">Halocaridina rubra</name>
    <name type="common">Hawaiian red shrimp</name>
    <dbReference type="NCBI Taxonomy" id="373956"/>
    <lineage>
        <taxon>Eukaryota</taxon>
        <taxon>Metazoa</taxon>
        <taxon>Ecdysozoa</taxon>
        <taxon>Arthropoda</taxon>
        <taxon>Crustacea</taxon>
        <taxon>Multicrustacea</taxon>
        <taxon>Malacostraca</taxon>
        <taxon>Eumalacostraca</taxon>
        <taxon>Eucarida</taxon>
        <taxon>Decapoda</taxon>
        <taxon>Pleocyemata</taxon>
        <taxon>Caridea</taxon>
        <taxon>Atyoidea</taxon>
        <taxon>Atyidae</taxon>
        <taxon>Halocaridina</taxon>
    </lineage>
</organism>
<keyword evidence="3" id="KW-1185">Reference proteome</keyword>